<comment type="caution">
    <text evidence="6">The sequence shown here is derived from an EMBL/GenBank/DDBJ whole genome shotgun (WGS) entry which is preliminary data.</text>
</comment>
<dbReference type="PANTHER" id="PTHR14899:SF0">
    <property type="entry name" value="G KINASE-ANCHORING PROTEIN 1"/>
    <property type="match status" value="1"/>
</dbReference>
<comment type="similarity">
    <text evidence="2">Belongs to the GKAP1 family.</text>
</comment>
<proteinExistence type="inferred from homology"/>
<keyword evidence="6" id="KW-0418">Kinase</keyword>
<dbReference type="GO" id="GO:0007165">
    <property type="term" value="P:signal transduction"/>
    <property type="evidence" value="ECO:0007669"/>
    <property type="project" value="InterPro"/>
</dbReference>
<evidence type="ECO:0000256" key="4">
    <source>
        <dbReference type="ARBA" id="ARBA00023054"/>
    </source>
</evidence>
<evidence type="ECO:0000256" key="3">
    <source>
        <dbReference type="ARBA" id="ARBA00023034"/>
    </source>
</evidence>
<evidence type="ECO:0000256" key="2">
    <source>
        <dbReference type="ARBA" id="ARBA00006662"/>
    </source>
</evidence>
<feature type="region of interest" description="Disordered" evidence="5">
    <location>
        <begin position="1"/>
        <end position="94"/>
    </location>
</feature>
<feature type="region of interest" description="Disordered" evidence="5">
    <location>
        <begin position="247"/>
        <end position="273"/>
    </location>
</feature>
<dbReference type="Proteomes" id="UP000289886">
    <property type="component" value="Unassembled WGS sequence"/>
</dbReference>
<dbReference type="EMBL" id="SCEB01000130">
    <property type="protein sequence ID" value="RXN00776.1"/>
    <property type="molecule type" value="Genomic_DNA"/>
</dbReference>
<feature type="compositionally biased region" description="Polar residues" evidence="5">
    <location>
        <begin position="1"/>
        <end position="14"/>
    </location>
</feature>
<dbReference type="GO" id="GO:0016301">
    <property type="term" value="F:kinase activity"/>
    <property type="evidence" value="ECO:0007669"/>
    <property type="project" value="UniProtKB-KW"/>
</dbReference>
<comment type="subcellular location">
    <subcellularLocation>
        <location evidence="1">Golgi apparatus</location>
    </subcellularLocation>
</comment>
<organism evidence="6 7">
    <name type="scientific">Acipenser ruthenus</name>
    <name type="common">Sterlet sturgeon</name>
    <dbReference type="NCBI Taxonomy" id="7906"/>
    <lineage>
        <taxon>Eukaryota</taxon>
        <taxon>Metazoa</taxon>
        <taxon>Chordata</taxon>
        <taxon>Craniata</taxon>
        <taxon>Vertebrata</taxon>
        <taxon>Euteleostomi</taxon>
        <taxon>Actinopterygii</taxon>
        <taxon>Chondrostei</taxon>
        <taxon>Acipenseriformes</taxon>
        <taxon>Acipenseridae</taxon>
        <taxon>Acipenser</taxon>
    </lineage>
</organism>
<feature type="compositionally biased region" description="Polar residues" evidence="5">
    <location>
        <begin position="247"/>
        <end position="259"/>
    </location>
</feature>
<evidence type="ECO:0000256" key="1">
    <source>
        <dbReference type="ARBA" id="ARBA00004555"/>
    </source>
</evidence>
<dbReference type="GO" id="GO:0005794">
    <property type="term" value="C:Golgi apparatus"/>
    <property type="evidence" value="ECO:0007669"/>
    <property type="project" value="UniProtKB-SubCell"/>
</dbReference>
<dbReference type="AlphaFoldDB" id="A0A662YXB6"/>
<accession>A0A662YXB6</accession>
<gene>
    <name evidence="6" type="ORF">EOD39_8708</name>
</gene>
<evidence type="ECO:0000313" key="7">
    <source>
        <dbReference type="Proteomes" id="UP000289886"/>
    </source>
</evidence>
<keyword evidence="4" id="KW-0175">Coiled coil</keyword>
<keyword evidence="3" id="KW-0333">Golgi apparatus</keyword>
<reference evidence="6 7" key="1">
    <citation type="submission" date="2019-01" db="EMBL/GenBank/DDBJ databases">
        <title>Draft Genome and Complete Hox-Cluster Characterization of the Sterlet Sturgeon (Acipenser ruthenus).</title>
        <authorList>
            <person name="Wei Q."/>
        </authorList>
    </citation>
    <scope>NUCLEOTIDE SEQUENCE [LARGE SCALE GENOMIC DNA]</scope>
    <source>
        <strain evidence="6">WHYD16114868_AA</strain>
        <tissue evidence="6">Blood</tissue>
    </source>
</reference>
<evidence type="ECO:0000313" key="6">
    <source>
        <dbReference type="EMBL" id="RXN00776.1"/>
    </source>
</evidence>
<feature type="compositionally biased region" description="Basic residues" evidence="5">
    <location>
        <begin position="171"/>
        <end position="181"/>
    </location>
</feature>
<feature type="compositionally biased region" description="Basic and acidic residues" evidence="5">
    <location>
        <begin position="30"/>
        <end position="50"/>
    </location>
</feature>
<sequence length="273" mass="30366">MTSAVISSVPTTASRFALLQVDSDSESDPEPGKGKGGRDAGKSRTGKASESKSNNNNNEKKKEKRKKKKEQQQSEANELRSLAFKKLPQKSSVAASGLSLQNIAADLVHHSAAEQQAPGPNWQQWKQRDEQLTSELYETDLEKALILSKLEYEEHKKDYESVGTTSPKSKCGGKKEKKKIQQGKDKPVRVSLKDFQTEANIGKLRGTFFELKPVNAPTLDDRFFNKLEDDVSKILLNEKRREQLTSFSGIENCASSDQEPGNKKGKKNSEPDI</sequence>
<keyword evidence="7" id="KW-1185">Reference proteome</keyword>
<name>A0A662YXB6_ACIRT</name>
<dbReference type="PRINTS" id="PR02083">
    <property type="entry name" value="GKINASEAP1"/>
</dbReference>
<evidence type="ECO:0000256" key="5">
    <source>
        <dbReference type="SAM" id="MobiDB-lite"/>
    </source>
</evidence>
<dbReference type="PANTHER" id="PTHR14899">
    <property type="entry name" value="G KINASE ANCHORING PROTEIN 1"/>
    <property type="match status" value="1"/>
</dbReference>
<feature type="region of interest" description="Disordered" evidence="5">
    <location>
        <begin position="157"/>
        <end position="188"/>
    </location>
</feature>
<dbReference type="InterPro" id="IPR026109">
    <property type="entry name" value="GKAP1"/>
</dbReference>
<keyword evidence="6" id="KW-0808">Transferase</keyword>
<protein>
    <submittedName>
        <fullName evidence="6">G kinase-anchoring protein 1</fullName>
    </submittedName>
</protein>